<comment type="caution">
    <text evidence="3">The sequence shown here is derived from an EMBL/GenBank/DDBJ whole genome shotgun (WGS) entry which is preliminary data.</text>
</comment>
<accession>A0ABW4VVE5</accession>
<organism evidence="3 4">
    <name type="scientific">Belliella marina</name>
    <dbReference type="NCBI Taxonomy" id="1644146"/>
    <lineage>
        <taxon>Bacteria</taxon>
        <taxon>Pseudomonadati</taxon>
        <taxon>Bacteroidota</taxon>
        <taxon>Cytophagia</taxon>
        <taxon>Cytophagales</taxon>
        <taxon>Cyclobacteriaceae</taxon>
        <taxon>Belliella</taxon>
    </lineage>
</organism>
<reference evidence="4" key="1">
    <citation type="journal article" date="2019" name="Int. J. Syst. Evol. Microbiol.">
        <title>The Global Catalogue of Microorganisms (GCM) 10K type strain sequencing project: providing services to taxonomists for standard genome sequencing and annotation.</title>
        <authorList>
            <consortium name="The Broad Institute Genomics Platform"/>
            <consortium name="The Broad Institute Genome Sequencing Center for Infectious Disease"/>
            <person name="Wu L."/>
            <person name="Ma J."/>
        </authorList>
    </citation>
    <scope>NUCLEOTIDE SEQUENCE [LARGE SCALE GENOMIC DNA]</scope>
    <source>
        <strain evidence="4">CGMCC 1.15180</strain>
    </source>
</reference>
<protein>
    <submittedName>
        <fullName evidence="3">Two-component system response regulator</fullName>
    </submittedName>
</protein>
<evidence type="ECO:0000313" key="4">
    <source>
        <dbReference type="Proteomes" id="UP001597361"/>
    </source>
</evidence>
<dbReference type="SUPFAM" id="SSF52172">
    <property type="entry name" value="CheY-like"/>
    <property type="match status" value="1"/>
</dbReference>
<dbReference type="InterPro" id="IPR052893">
    <property type="entry name" value="TCS_response_regulator"/>
</dbReference>
<name>A0ABW4VVE5_9BACT</name>
<dbReference type="InterPro" id="IPR011006">
    <property type="entry name" value="CheY-like_superfamily"/>
</dbReference>
<dbReference type="Gene3D" id="3.40.50.2300">
    <property type="match status" value="1"/>
</dbReference>
<dbReference type="SMART" id="SM00448">
    <property type="entry name" value="REC"/>
    <property type="match status" value="1"/>
</dbReference>
<proteinExistence type="predicted"/>
<dbReference type="InterPro" id="IPR001789">
    <property type="entry name" value="Sig_transdc_resp-reg_receiver"/>
</dbReference>
<dbReference type="RefSeq" id="WP_376889523.1">
    <property type="nucleotide sequence ID" value="NZ_JBHUHR010000050.1"/>
</dbReference>
<evidence type="ECO:0000259" key="2">
    <source>
        <dbReference type="PROSITE" id="PS50110"/>
    </source>
</evidence>
<keyword evidence="1" id="KW-0597">Phosphoprotein</keyword>
<gene>
    <name evidence="3" type="ORF">ACFSKL_22340</name>
</gene>
<dbReference type="EMBL" id="JBHUHR010000050">
    <property type="protein sequence ID" value="MFD2037550.1"/>
    <property type="molecule type" value="Genomic_DNA"/>
</dbReference>
<feature type="domain" description="Response regulatory" evidence="2">
    <location>
        <begin position="11"/>
        <end position="133"/>
    </location>
</feature>
<dbReference type="PANTHER" id="PTHR44520:SF2">
    <property type="entry name" value="RESPONSE REGULATOR RCP1"/>
    <property type="match status" value="1"/>
</dbReference>
<dbReference type="PANTHER" id="PTHR44520">
    <property type="entry name" value="RESPONSE REGULATOR RCP1-RELATED"/>
    <property type="match status" value="1"/>
</dbReference>
<dbReference type="Proteomes" id="UP001597361">
    <property type="component" value="Unassembled WGS sequence"/>
</dbReference>
<evidence type="ECO:0000313" key="3">
    <source>
        <dbReference type="EMBL" id="MFD2037550.1"/>
    </source>
</evidence>
<keyword evidence="4" id="KW-1185">Reference proteome</keyword>
<dbReference type="PROSITE" id="PS50110">
    <property type="entry name" value="RESPONSE_REGULATORY"/>
    <property type="match status" value="1"/>
</dbReference>
<dbReference type="Pfam" id="PF00072">
    <property type="entry name" value="Response_reg"/>
    <property type="match status" value="1"/>
</dbReference>
<sequence length="133" mass="15375">MSTNTLNDFECILLIDDDALSNQLSKNHLRNIGYLNEIIIFERSLDGFDYVKAKTKKNNPIKCSVLIFIDINMPILDGWGFLERFDSFEEHEKEIFRIIVMASSHDPKDIKKAYKDKNVSGYMAKPLSVHFKG</sequence>
<feature type="modified residue" description="4-aspartylphosphate" evidence="1">
    <location>
        <position position="70"/>
    </location>
</feature>
<evidence type="ECO:0000256" key="1">
    <source>
        <dbReference type="PROSITE-ProRule" id="PRU00169"/>
    </source>
</evidence>